<dbReference type="InterPro" id="IPR013786">
    <property type="entry name" value="AcylCoA_DH/ox_N"/>
</dbReference>
<dbReference type="InterPro" id="IPR046373">
    <property type="entry name" value="Acyl-CoA_Oxase/DH_mid-dom_sf"/>
</dbReference>
<name>A0ABX0YBT0_9PSED</name>
<proteinExistence type="predicted"/>
<dbReference type="GO" id="GO:0016491">
    <property type="term" value="F:oxidoreductase activity"/>
    <property type="evidence" value="ECO:0007669"/>
    <property type="project" value="UniProtKB-KW"/>
</dbReference>
<dbReference type="InterPro" id="IPR013107">
    <property type="entry name" value="Acyl-CoA_DH_C"/>
</dbReference>
<accession>A0ABX0YBT0</accession>
<dbReference type="EC" id="1.-.-.-" evidence="4"/>
<reference evidence="4 5" key="1">
    <citation type="submission" date="2020-03" db="EMBL/GenBank/DDBJ databases">
        <authorList>
            <person name="Wang L."/>
            <person name="He N."/>
            <person name="Li Y."/>
            <person name="Fang Y."/>
            <person name="Zhang F."/>
        </authorList>
    </citation>
    <scope>NUCLEOTIDE SEQUENCE [LARGE SCALE GENOMIC DNA]</scope>
    <source>
        <strain evidence="5">hsmgli-8</strain>
    </source>
</reference>
<dbReference type="Pfam" id="PF02771">
    <property type="entry name" value="Acyl-CoA_dh_N"/>
    <property type="match status" value="1"/>
</dbReference>
<dbReference type="SUPFAM" id="SSF47203">
    <property type="entry name" value="Acyl-CoA dehydrogenase C-terminal domain-like"/>
    <property type="match status" value="1"/>
</dbReference>
<organism evidence="4 5">
    <name type="scientific">Pseudomonas quercus</name>
    <dbReference type="NCBI Taxonomy" id="2722792"/>
    <lineage>
        <taxon>Bacteria</taxon>
        <taxon>Pseudomonadati</taxon>
        <taxon>Pseudomonadota</taxon>
        <taxon>Gammaproteobacteria</taxon>
        <taxon>Pseudomonadales</taxon>
        <taxon>Pseudomonadaceae</taxon>
        <taxon>Pseudomonas</taxon>
    </lineage>
</organism>
<evidence type="ECO:0000256" key="1">
    <source>
        <dbReference type="ARBA" id="ARBA00023002"/>
    </source>
</evidence>
<dbReference type="InterPro" id="IPR009100">
    <property type="entry name" value="AcylCoA_DH/oxidase_NM_dom_sf"/>
</dbReference>
<dbReference type="Gene3D" id="1.10.540.10">
    <property type="entry name" value="Acyl-CoA dehydrogenase/oxidase, N-terminal domain"/>
    <property type="match status" value="1"/>
</dbReference>
<dbReference type="Proteomes" id="UP000746535">
    <property type="component" value="Unassembled WGS sequence"/>
</dbReference>
<evidence type="ECO:0000259" key="2">
    <source>
        <dbReference type="Pfam" id="PF02771"/>
    </source>
</evidence>
<dbReference type="PANTHER" id="PTHR43884">
    <property type="entry name" value="ACYL-COA DEHYDROGENASE"/>
    <property type="match status" value="1"/>
</dbReference>
<dbReference type="InterPro" id="IPR036250">
    <property type="entry name" value="AcylCo_DH-like_C"/>
</dbReference>
<evidence type="ECO:0000313" key="4">
    <source>
        <dbReference type="EMBL" id="NJO99736.1"/>
    </source>
</evidence>
<keyword evidence="5" id="KW-1185">Reference proteome</keyword>
<feature type="domain" description="Acyl-CoA dehydrogenase C-terminal" evidence="3">
    <location>
        <begin position="247"/>
        <end position="380"/>
    </location>
</feature>
<dbReference type="SUPFAM" id="SSF56645">
    <property type="entry name" value="Acyl-CoA dehydrogenase NM domain-like"/>
    <property type="match status" value="1"/>
</dbReference>
<dbReference type="NCBIfam" id="TIGR04022">
    <property type="entry name" value="sulfur_SfnB"/>
    <property type="match status" value="1"/>
</dbReference>
<dbReference type="RefSeq" id="WP_168081149.1">
    <property type="nucleotide sequence ID" value="NZ_JAAVJI010000001.1"/>
</dbReference>
<gene>
    <name evidence="4" type="ORF">HBH25_02505</name>
</gene>
<dbReference type="PANTHER" id="PTHR43884:SF12">
    <property type="entry name" value="ISOVALERYL-COA DEHYDROGENASE, MITOCHONDRIAL-RELATED"/>
    <property type="match status" value="1"/>
</dbReference>
<keyword evidence="1 4" id="KW-0560">Oxidoreductase</keyword>
<sequence length="405" mass="43432">MNIATVIADSAAAQAAVIRTDAEALACAERLAQQFDQGAAERDRERRLPYAELAACSASGLLGITVPRRFGGAEVSSATLAKVIARIAQADGSLGQIPQNHFYALEVLRVNGSQAQQARLFNEALQGHRFGNALAEFTGRDSQQRSTRLLKTQEGWWVQGQKFYATGALFADRVPTSVIDEQGVQHLAFLPRAAPGLQVIDDWSGFGQRTTGSGSVRLDNVPVAPNDVVPFQAAFERPTSVGPFAQILHAAIDIGIARGAYEATLAFVRERARPWPDSGVEAAHDDPLTLSDIGRVALRLHAAEAVLERAGGYLDAARAAPDAQNVAAASLAVATARALGTDISLLAGNKLIELGGARASLAEDGLDRFWRNARVHTLHDPVRWKYHAIGNYHLNDQLPPRTGYL</sequence>
<evidence type="ECO:0000313" key="5">
    <source>
        <dbReference type="Proteomes" id="UP000746535"/>
    </source>
</evidence>
<dbReference type="InterPro" id="IPR037069">
    <property type="entry name" value="AcylCoA_DH/ox_N_sf"/>
</dbReference>
<protein>
    <submittedName>
        <fullName evidence="4">SfnB family sulfur acquisition oxidoreductase</fullName>
        <ecNumber evidence="4">1.-.-.-</ecNumber>
    </submittedName>
</protein>
<dbReference type="EMBL" id="JAAVJI010000001">
    <property type="protein sequence ID" value="NJO99736.1"/>
    <property type="molecule type" value="Genomic_DNA"/>
</dbReference>
<dbReference type="InterPro" id="IPR023922">
    <property type="entry name" value="S04_starv_induced_SfnB"/>
</dbReference>
<dbReference type="Gene3D" id="2.40.110.10">
    <property type="entry name" value="Butyryl-CoA Dehydrogenase, subunit A, domain 2"/>
    <property type="match status" value="1"/>
</dbReference>
<feature type="domain" description="Acyl-CoA dehydrogenase/oxidase N-terminal" evidence="2">
    <location>
        <begin position="31"/>
        <end position="127"/>
    </location>
</feature>
<dbReference type="Gene3D" id="1.20.140.10">
    <property type="entry name" value="Butyryl-CoA Dehydrogenase, subunit A, domain 3"/>
    <property type="match status" value="1"/>
</dbReference>
<comment type="caution">
    <text evidence="4">The sequence shown here is derived from an EMBL/GenBank/DDBJ whole genome shotgun (WGS) entry which is preliminary data.</text>
</comment>
<dbReference type="PIRSF" id="PIRSF016578">
    <property type="entry name" value="HsaA"/>
    <property type="match status" value="1"/>
</dbReference>
<evidence type="ECO:0000259" key="3">
    <source>
        <dbReference type="Pfam" id="PF08028"/>
    </source>
</evidence>
<dbReference type="Pfam" id="PF08028">
    <property type="entry name" value="Acyl-CoA_dh_2"/>
    <property type="match status" value="1"/>
</dbReference>